<organism evidence="1">
    <name type="scientific">marine sediment metagenome</name>
    <dbReference type="NCBI Taxonomy" id="412755"/>
    <lineage>
        <taxon>unclassified sequences</taxon>
        <taxon>metagenomes</taxon>
        <taxon>ecological metagenomes</taxon>
    </lineage>
</organism>
<name>A0A0F8W6Z3_9ZZZZ</name>
<proteinExistence type="predicted"/>
<accession>A0A0F8W6Z3</accession>
<feature type="non-terminal residue" evidence="1">
    <location>
        <position position="1"/>
    </location>
</feature>
<gene>
    <name evidence="1" type="ORF">LCGC14_3103850</name>
</gene>
<dbReference type="EMBL" id="LAZR01066965">
    <property type="protein sequence ID" value="KKK52542.1"/>
    <property type="molecule type" value="Genomic_DNA"/>
</dbReference>
<sequence length="80" mass="8691">VVALACVLLSLAQRALSTQSRFWRRRVFGLEGRYIMVGAPAGAMSEEMTKDDIVAPVDVALKLMTWAVVSLAVGLAIMRI</sequence>
<protein>
    <submittedName>
        <fullName evidence="1">Uncharacterized protein</fullName>
    </submittedName>
</protein>
<comment type="caution">
    <text evidence="1">The sequence shown here is derived from an EMBL/GenBank/DDBJ whole genome shotgun (WGS) entry which is preliminary data.</text>
</comment>
<evidence type="ECO:0000313" key="1">
    <source>
        <dbReference type="EMBL" id="KKK52542.1"/>
    </source>
</evidence>
<dbReference type="AlphaFoldDB" id="A0A0F8W6Z3"/>
<reference evidence="1" key="1">
    <citation type="journal article" date="2015" name="Nature">
        <title>Complex archaea that bridge the gap between prokaryotes and eukaryotes.</title>
        <authorList>
            <person name="Spang A."/>
            <person name="Saw J.H."/>
            <person name="Jorgensen S.L."/>
            <person name="Zaremba-Niedzwiedzka K."/>
            <person name="Martijn J."/>
            <person name="Lind A.E."/>
            <person name="van Eijk R."/>
            <person name="Schleper C."/>
            <person name="Guy L."/>
            <person name="Ettema T.J."/>
        </authorList>
    </citation>
    <scope>NUCLEOTIDE SEQUENCE</scope>
</reference>